<comment type="function">
    <text evidence="2">Hydrolyzes 3-hydroxyisobutyryl-CoA (HIBYL-CoA), a saline catabolite. Has high activity toward isobutyryl-CoA. Could be an isobutyryl-CoA dehydrogenase that functions in valine catabolism.</text>
</comment>
<comment type="caution">
    <text evidence="4">The sequence shown here is derived from an EMBL/GenBank/DDBJ whole genome shotgun (WGS) entry which is preliminary data.</text>
</comment>
<keyword evidence="5" id="KW-1185">Reference proteome</keyword>
<protein>
    <recommendedName>
        <fullName evidence="2">3-hydroxyisobutyryl-CoA hydrolase</fullName>
        <shortName evidence="2">HIB-CoA hydrolase</shortName>
        <shortName evidence="2">HIBYL-CoA-H</shortName>
        <ecNumber evidence="2">3.1.2.4</ecNumber>
    </recommendedName>
    <alternativeName>
        <fullName evidence="2">3-hydroxyisobutyryl-coenzyme A hydrolase</fullName>
    </alternativeName>
</protein>
<evidence type="ECO:0000259" key="3">
    <source>
        <dbReference type="Pfam" id="PF16113"/>
    </source>
</evidence>
<sequence>MSLSYTIMGDLVAVAQARVARDVDEEAILKEAKKYVGECMVAILDGITMGGGAAISIPGTFRITTDKTVYATPETLIGLHPDVGASFHLSHLPGEYLGLTGDRLNGLEMIACGLATHSIHTVRLNVQEIEECLKNLVTDDPSVIKTSLEKYSDFDYPDNNSGLKSLTSKMLQKNESVHAQMVGTY</sequence>
<name>A0AAD8K898_TARER</name>
<gene>
    <name evidence="4" type="ORF">QVD17_30626</name>
</gene>
<dbReference type="InterPro" id="IPR029045">
    <property type="entry name" value="ClpP/crotonase-like_dom_sf"/>
</dbReference>
<accession>A0AAD8K898</accession>
<dbReference type="AlphaFoldDB" id="A0AAD8K898"/>
<dbReference type="CDD" id="cd06558">
    <property type="entry name" value="crotonase-like"/>
    <property type="match status" value="1"/>
</dbReference>
<feature type="domain" description="Enoyl-CoA hydratase/isomerase" evidence="3">
    <location>
        <begin position="12"/>
        <end position="164"/>
    </location>
</feature>
<evidence type="ECO:0000256" key="2">
    <source>
        <dbReference type="RuleBase" id="RU369070"/>
    </source>
</evidence>
<dbReference type="EMBL" id="JAUHHV010000008">
    <property type="protein sequence ID" value="KAK1414865.1"/>
    <property type="molecule type" value="Genomic_DNA"/>
</dbReference>
<comment type="catalytic activity">
    <reaction evidence="2">
        <text>3-hydroxy-2-methylpropanoyl-CoA + H2O = 3-hydroxy-2-methylpropanoate + CoA + H(+)</text>
        <dbReference type="Rhea" id="RHEA:20888"/>
        <dbReference type="ChEBI" id="CHEBI:11805"/>
        <dbReference type="ChEBI" id="CHEBI:15377"/>
        <dbReference type="ChEBI" id="CHEBI:15378"/>
        <dbReference type="ChEBI" id="CHEBI:57287"/>
        <dbReference type="ChEBI" id="CHEBI:57340"/>
        <dbReference type="EC" id="3.1.2.4"/>
    </reaction>
</comment>
<dbReference type="PANTHER" id="PTHR43176">
    <property type="entry name" value="3-HYDROXYISOBUTYRYL-COA HYDROLASE-RELATED"/>
    <property type="match status" value="1"/>
</dbReference>
<dbReference type="EC" id="3.1.2.4" evidence="2"/>
<comment type="pathway">
    <text evidence="2">Amino-acid degradation; L-valine degradation.</text>
</comment>
<evidence type="ECO:0000313" key="5">
    <source>
        <dbReference type="Proteomes" id="UP001229421"/>
    </source>
</evidence>
<dbReference type="InterPro" id="IPR045004">
    <property type="entry name" value="ECH_dom"/>
</dbReference>
<dbReference type="InterPro" id="IPR032259">
    <property type="entry name" value="HIBYL-CoA-H"/>
</dbReference>
<evidence type="ECO:0000313" key="4">
    <source>
        <dbReference type="EMBL" id="KAK1414865.1"/>
    </source>
</evidence>
<dbReference type="Proteomes" id="UP001229421">
    <property type="component" value="Unassembled WGS sequence"/>
</dbReference>
<dbReference type="GO" id="GO:0006574">
    <property type="term" value="P:L-valine catabolic process"/>
    <property type="evidence" value="ECO:0007669"/>
    <property type="project" value="UniProtKB-UniRule"/>
</dbReference>
<reference evidence="4" key="1">
    <citation type="journal article" date="2023" name="bioRxiv">
        <title>Improved chromosome-level genome assembly for marigold (Tagetes erecta).</title>
        <authorList>
            <person name="Jiang F."/>
            <person name="Yuan L."/>
            <person name="Wang S."/>
            <person name="Wang H."/>
            <person name="Xu D."/>
            <person name="Wang A."/>
            <person name="Fan W."/>
        </authorList>
    </citation>
    <scope>NUCLEOTIDE SEQUENCE</scope>
    <source>
        <strain evidence="4">WSJ</strain>
        <tissue evidence="4">Leaf</tissue>
    </source>
</reference>
<keyword evidence="1 2" id="KW-0378">Hydrolase</keyword>
<dbReference type="PANTHER" id="PTHR43176:SF4">
    <property type="entry name" value="3-HYDROXYISOBUTYRYL-COA HYDROLASE-LIKE PROTEIN 1, MITOCHONDRIAL"/>
    <property type="match status" value="1"/>
</dbReference>
<dbReference type="SUPFAM" id="SSF52096">
    <property type="entry name" value="ClpP/crotonase"/>
    <property type="match status" value="1"/>
</dbReference>
<dbReference type="GO" id="GO:0003860">
    <property type="term" value="F:3-hydroxyisobutyryl-CoA hydrolase activity"/>
    <property type="evidence" value="ECO:0007669"/>
    <property type="project" value="UniProtKB-UniRule"/>
</dbReference>
<proteinExistence type="inferred from homology"/>
<dbReference type="Gene3D" id="3.90.226.10">
    <property type="entry name" value="2-enoyl-CoA Hydratase, Chain A, domain 1"/>
    <property type="match status" value="1"/>
</dbReference>
<dbReference type="Pfam" id="PF16113">
    <property type="entry name" value="ECH_2"/>
    <property type="match status" value="1"/>
</dbReference>
<organism evidence="4 5">
    <name type="scientific">Tagetes erecta</name>
    <name type="common">African marigold</name>
    <dbReference type="NCBI Taxonomy" id="13708"/>
    <lineage>
        <taxon>Eukaryota</taxon>
        <taxon>Viridiplantae</taxon>
        <taxon>Streptophyta</taxon>
        <taxon>Embryophyta</taxon>
        <taxon>Tracheophyta</taxon>
        <taxon>Spermatophyta</taxon>
        <taxon>Magnoliopsida</taxon>
        <taxon>eudicotyledons</taxon>
        <taxon>Gunneridae</taxon>
        <taxon>Pentapetalae</taxon>
        <taxon>asterids</taxon>
        <taxon>campanulids</taxon>
        <taxon>Asterales</taxon>
        <taxon>Asteraceae</taxon>
        <taxon>Asteroideae</taxon>
        <taxon>Heliantheae alliance</taxon>
        <taxon>Tageteae</taxon>
        <taxon>Tagetes</taxon>
    </lineage>
</organism>
<comment type="similarity">
    <text evidence="2">Belongs to the enoyl-CoA hydratase/isomerase family.</text>
</comment>
<evidence type="ECO:0000256" key="1">
    <source>
        <dbReference type="ARBA" id="ARBA00022801"/>
    </source>
</evidence>